<dbReference type="InterPro" id="IPR000595">
    <property type="entry name" value="cNMP-bd_dom"/>
</dbReference>
<name>A0A5S4ZY54_9FIRM</name>
<keyword evidence="7" id="KW-1185">Reference proteome</keyword>
<feature type="domain" description="Cyclic nucleotide-binding" evidence="4">
    <location>
        <begin position="11"/>
        <end position="141"/>
    </location>
</feature>
<keyword evidence="1" id="KW-0805">Transcription regulation</keyword>
<dbReference type="PROSITE" id="PS51063">
    <property type="entry name" value="HTH_CRP_2"/>
    <property type="match status" value="1"/>
</dbReference>
<dbReference type="InterPro" id="IPR012318">
    <property type="entry name" value="HTH_CRP"/>
</dbReference>
<dbReference type="InterPro" id="IPR036390">
    <property type="entry name" value="WH_DNA-bd_sf"/>
</dbReference>
<dbReference type="PROSITE" id="PS50042">
    <property type="entry name" value="CNMP_BINDING_3"/>
    <property type="match status" value="1"/>
</dbReference>
<dbReference type="PANTHER" id="PTHR24567">
    <property type="entry name" value="CRP FAMILY TRANSCRIPTIONAL REGULATORY PROTEIN"/>
    <property type="match status" value="1"/>
</dbReference>
<dbReference type="AlphaFoldDB" id="A0A5S4ZY54"/>
<dbReference type="Pfam" id="PF13545">
    <property type="entry name" value="HTH_Crp_2"/>
    <property type="match status" value="1"/>
</dbReference>
<evidence type="ECO:0000313" key="6">
    <source>
        <dbReference type="EMBL" id="TYO97057.1"/>
    </source>
</evidence>
<comment type="caution">
    <text evidence="6">The sequence shown here is derived from an EMBL/GenBank/DDBJ whole genome shotgun (WGS) entry which is preliminary data.</text>
</comment>
<dbReference type="InterPro" id="IPR036388">
    <property type="entry name" value="WH-like_DNA-bd_sf"/>
</dbReference>
<dbReference type="CDD" id="cd00038">
    <property type="entry name" value="CAP_ED"/>
    <property type="match status" value="1"/>
</dbReference>
<evidence type="ECO:0000256" key="1">
    <source>
        <dbReference type="ARBA" id="ARBA00023015"/>
    </source>
</evidence>
<protein>
    <submittedName>
        <fullName evidence="6">CRP-like cAMP-binding protein</fullName>
    </submittedName>
</protein>
<keyword evidence="2" id="KW-0238">DNA-binding</keyword>
<evidence type="ECO:0000256" key="3">
    <source>
        <dbReference type="ARBA" id="ARBA00023163"/>
    </source>
</evidence>
<dbReference type="SMART" id="SM00100">
    <property type="entry name" value="cNMP"/>
    <property type="match status" value="1"/>
</dbReference>
<dbReference type="SUPFAM" id="SSF46785">
    <property type="entry name" value="Winged helix' DNA-binding domain"/>
    <property type="match status" value="1"/>
</dbReference>
<dbReference type="InterPro" id="IPR050397">
    <property type="entry name" value="Env_Response_Regulators"/>
</dbReference>
<proteinExistence type="predicted"/>
<dbReference type="GO" id="GO:0005829">
    <property type="term" value="C:cytosol"/>
    <property type="evidence" value="ECO:0007669"/>
    <property type="project" value="TreeGrafter"/>
</dbReference>
<evidence type="ECO:0000259" key="5">
    <source>
        <dbReference type="PROSITE" id="PS51063"/>
    </source>
</evidence>
<dbReference type="Gene3D" id="2.60.120.10">
    <property type="entry name" value="Jelly Rolls"/>
    <property type="match status" value="1"/>
</dbReference>
<dbReference type="Pfam" id="PF00027">
    <property type="entry name" value="cNMP_binding"/>
    <property type="match status" value="1"/>
</dbReference>
<dbReference type="GO" id="GO:0003677">
    <property type="term" value="F:DNA binding"/>
    <property type="evidence" value="ECO:0007669"/>
    <property type="project" value="UniProtKB-KW"/>
</dbReference>
<dbReference type="SMART" id="SM00419">
    <property type="entry name" value="HTH_CRP"/>
    <property type="match status" value="1"/>
</dbReference>
<dbReference type="InterPro" id="IPR014710">
    <property type="entry name" value="RmlC-like_jellyroll"/>
</dbReference>
<sequence>MVMNDNLYDYSTGGLDDIRADLVLNDMEKQLIRQAGMVIQCPKNYVLFSAGDVSDQVYLIESGWVKIYRISADGKRVTVGSIRGPGELVGMAETFLDIKRTCFAGTISKGSVVLLSKTKFMEIMTQNSFLTFKIINLLAARMREAEAIIHEMVCSQALGRLATLLMKMGERMGVHTKNGIKINIHLTHEEIASMVGISRQTVTSALNTFKQEKSIAFEGRMIRINPDKLAKWLA</sequence>
<dbReference type="EMBL" id="VNHM01000003">
    <property type="protein sequence ID" value="TYO97057.1"/>
    <property type="molecule type" value="Genomic_DNA"/>
</dbReference>
<organism evidence="6 7">
    <name type="scientific">Desulfallas thermosapovorans DSM 6562</name>
    <dbReference type="NCBI Taxonomy" id="1121431"/>
    <lineage>
        <taxon>Bacteria</taxon>
        <taxon>Bacillati</taxon>
        <taxon>Bacillota</taxon>
        <taxon>Clostridia</taxon>
        <taxon>Eubacteriales</taxon>
        <taxon>Desulfallaceae</taxon>
        <taxon>Desulfallas</taxon>
    </lineage>
</organism>
<dbReference type="SUPFAM" id="SSF51206">
    <property type="entry name" value="cAMP-binding domain-like"/>
    <property type="match status" value="1"/>
</dbReference>
<evidence type="ECO:0000313" key="7">
    <source>
        <dbReference type="Proteomes" id="UP000323166"/>
    </source>
</evidence>
<dbReference type="Gene3D" id="1.10.10.10">
    <property type="entry name" value="Winged helix-like DNA-binding domain superfamily/Winged helix DNA-binding domain"/>
    <property type="match status" value="1"/>
</dbReference>
<dbReference type="Proteomes" id="UP000323166">
    <property type="component" value="Unassembled WGS sequence"/>
</dbReference>
<gene>
    <name evidence="6" type="ORF">LX24_00875</name>
</gene>
<accession>A0A5S4ZY54</accession>
<dbReference type="PANTHER" id="PTHR24567:SF74">
    <property type="entry name" value="HTH-TYPE TRANSCRIPTIONAL REGULATOR ARCR"/>
    <property type="match status" value="1"/>
</dbReference>
<evidence type="ECO:0000259" key="4">
    <source>
        <dbReference type="PROSITE" id="PS50042"/>
    </source>
</evidence>
<dbReference type="InterPro" id="IPR018490">
    <property type="entry name" value="cNMP-bd_dom_sf"/>
</dbReference>
<dbReference type="GO" id="GO:0003700">
    <property type="term" value="F:DNA-binding transcription factor activity"/>
    <property type="evidence" value="ECO:0007669"/>
    <property type="project" value="TreeGrafter"/>
</dbReference>
<keyword evidence="3" id="KW-0804">Transcription</keyword>
<evidence type="ECO:0000256" key="2">
    <source>
        <dbReference type="ARBA" id="ARBA00023125"/>
    </source>
</evidence>
<feature type="domain" description="HTH crp-type" evidence="5">
    <location>
        <begin position="155"/>
        <end position="228"/>
    </location>
</feature>
<reference evidence="6 7" key="1">
    <citation type="submission" date="2019-07" db="EMBL/GenBank/DDBJ databases">
        <title>Genomic Encyclopedia of Type Strains, Phase I: the one thousand microbial genomes (KMG-I) project.</title>
        <authorList>
            <person name="Kyrpides N."/>
        </authorList>
    </citation>
    <scope>NUCLEOTIDE SEQUENCE [LARGE SCALE GENOMIC DNA]</scope>
    <source>
        <strain evidence="6 7">DSM 6562</strain>
    </source>
</reference>